<protein>
    <submittedName>
        <fullName evidence="9">Conserved domain protein</fullName>
    </submittedName>
</protein>
<feature type="domain" description="Glycosyltransferase 2-like" evidence="8">
    <location>
        <begin position="370"/>
        <end position="580"/>
    </location>
</feature>
<dbReference type="GO" id="GO:0016757">
    <property type="term" value="F:glycosyltransferase activity"/>
    <property type="evidence" value="ECO:0007669"/>
    <property type="project" value="UniProtKB-KW"/>
</dbReference>
<dbReference type="InterPro" id="IPR029044">
    <property type="entry name" value="Nucleotide-diphossugar_trans"/>
</dbReference>
<keyword evidence="3" id="KW-0808">Transferase</keyword>
<evidence type="ECO:0000256" key="7">
    <source>
        <dbReference type="SAM" id="Phobius"/>
    </source>
</evidence>
<evidence type="ECO:0000256" key="2">
    <source>
        <dbReference type="ARBA" id="ARBA00022676"/>
    </source>
</evidence>
<keyword evidence="2" id="KW-0328">Glycosyltransferase</keyword>
<evidence type="ECO:0000259" key="8">
    <source>
        <dbReference type="Pfam" id="PF13632"/>
    </source>
</evidence>
<keyword evidence="10" id="KW-1185">Reference proteome</keyword>
<dbReference type="PANTHER" id="PTHR43867:SF2">
    <property type="entry name" value="CELLULOSE SYNTHASE CATALYTIC SUBUNIT A [UDP-FORMING]"/>
    <property type="match status" value="1"/>
</dbReference>
<feature type="transmembrane region" description="Helical" evidence="7">
    <location>
        <begin position="20"/>
        <end position="40"/>
    </location>
</feature>
<keyword evidence="5 7" id="KW-1133">Transmembrane helix</keyword>
<dbReference type="eggNOG" id="COG1215">
    <property type="taxonomic scope" value="Bacteria"/>
</dbReference>
<dbReference type="STRING" id="292459.STH1889"/>
<dbReference type="SUPFAM" id="SSF53448">
    <property type="entry name" value="Nucleotide-diphospho-sugar transferases"/>
    <property type="match status" value="1"/>
</dbReference>
<feature type="transmembrane region" description="Helical" evidence="7">
    <location>
        <begin position="572"/>
        <end position="593"/>
    </location>
</feature>
<keyword evidence="6 7" id="KW-0472">Membrane</keyword>
<dbReference type="EMBL" id="AP006840">
    <property type="protein sequence ID" value="BAD40874.1"/>
    <property type="molecule type" value="Genomic_DNA"/>
</dbReference>
<evidence type="ECO:0000313" key="10">
    <source>
        <dbReference type="Proteomes" id="UP000000417"/>
    </source>
</evidence>
<evidence type="ECO:0000256" key="5">
    <source>
        <dbReference type="ARBA" id="ARBA00022989"/>
    </source>
</evidence>
<proteinExistence type="predicted"/>
<dbReference type="GO" id="GO:0016020">
    <property type="term" value="C:membrane"/>
    <property type="evidence" value="ECO:0007669"/>
    <property type="project" value="UniProtKB-SubCell"/>
</dbReference>
<dbReference type="AlphaFoldDB" id="Q67N69"/>
<feature type="transmembrane region" description="Helical" evidence="7">
    <location>
        <begin position="540"/>
        <end position="560"/>
    </location>
</feature>
<feature type="transmembrane region" description="Helical" evidence="7">
    <location>
        <begin position="614"/>
        <end position="634"/>
    </location>
</feature>
<sequence length="652" mass="74176">MPGSAADQGGPSKMSTAQWLYIAFTLVYTGLFLFFTRILYLRHYANRHYYGKRPPRLSLQHLARLAASRGRDLPYFSIFIPARNEADVIARTIDHMGRLHYSPDHYEILVVTDEKEAMAARKTRAAIADRLIRLLTDGGEWDGTEQEEATLLALLARLALDEADLDALHPLTLQEQAACLFETARALLCARGKADPQQIRQILRRTAPRLQERQIDRLCPALLALALPVIELLLRLQRKDGSALVHQLLACATGAQQPLTQEVLANLTYTLEQRMAELLCHASAAELRRRLADAFRIALPTTQEIVERKRLEFAAHRNLPALRHVQVPYDFDGRLGGECTGHEVPSTKGRALNWAFPFADPRSEMWAFYDAESRPDPDVLRYVAWRRLTAGDQFQIAQGPVYQIRNFWQTGPISKVAGIFQAIAHEWMMPWQLREIPFIGGTNIFATRELILRIGGFDPAVLTEDMDLGARAWLQGDTWPEFLPYASSEQTPPTYRGFFRQRLRWGSGYLQVCEKIKADSTAPAEKRHYLLRIYWWRGPVAWTLCQLLALLPLVAMALGLTGHLDARAVPDWVHTVLSSYSVFYLAFALFCLLHYRRFMDPAPRKVQTAGFAQIFLLPISAFFLPLPYSASLLLKLLHRAPTTWVKTPRTRE</sequence>
<dbReference type="PANTHER" id="PTHR43867">
    <property type="entry name" value="CELLULOSE SYNTHASE CATALYTIC SUBUNIT A [UDP-FORMING]"/>
    <property type="match status" value="1"/>
</dbReference>
<reference evidence="9 10" key="1">
    <citation type="journal article" date="2004" name="Nucleic Acids Res.">
        <title>Genome sequence of Symbiobacterium thermophilum, an uncultivable bacterium that depends on microbial commensalism.</title>
        <authorList>
            <person name="Ueda K."/>
            <person name="Yamashita A."/>
            <person name="Ishikawa J."/>
            <person name="Shimada M."/>
            <person name="Watsuji T."/>
            <person name="Morimura K."/>
            <person name="Ikeda H."/>
            <person name="Hattori M."/>
            <person name="Beppu T."/>
        </authorList>
    </citation>
    <scope>NUCLEOTIDE SEQUENCE [LARGE SCALE GENOMIC DNA]</scope>
    <source>
        <strain evidence="10">T / IAM 14863</strain>
    </source>
</reference>
<dbReference type="InterPro" id="IPR050321">
    <property type="entry name" value="Glycosyltr_2/OpgH_subfam"/>
</dbReference>
<dbReference type="InterPro" id="IPR001173">
    <property type="entry name" value="Glyco_trans_2-like"/>
</dbReference>
<dbReference type="Proteomes" id="UP000000417">
    <property type="component" value="Chromosome"/>
</dbReference>
<organism evidence="9 10">
    <name type="scientific">Symbiobacterium thermophilum (strain DSM 24528 / JCM 14929 / IAM 14863 / T)</name>
    <dbReference type="NCBI Taxonomy" id="292459"/>
    <lineage>
        <taxon>Bacteria</taxon>
        <taxon>Bacillati</taxon>
        <taxon>Bacillota</taxon>
        <taxon>Clostridia</taxon>
        <taxon>Eubacteriales</taxon>
        <taxon>Symbiobacteriaceae</taxon>
        <taxon>Symbiobacterium</taxon>
    </lineage>
</organism>
<comment type="subcellular location">
    <subcellularLocation>
        <location evidence="1">Membrane</location>
        <topology evidence="1">Multi-pass membrane protein</topology>
    </subcellularLocation>
</comment>
<dbReference type="Gene3D" id="3.90.550.10">
    <property type="entry name" value="Spore Coat Polysaccharide Biosynthesis Protein SpsA, Chain A"/>
    <property type="match status" value="2"/>
</dbReference>
<keyword evidence="4 7" id="KW-0812">Transmembrane</keyword>
<name>Q67N69_SYMTH</name>
<dbReference type="Pfam" id="PF13632">
    <property type="entry name" value="Glyco_trans_2_3"/>
    <property type="match status" value="1"/>
</dbReference>
<evidence type="ECO:0000313" key="9">
    <source>
        <dbReference type="EMBL" id="BAD40874.1"/>
    </source>
</evidence>
<evidence type="ECO:0000256" key="3">
    <source>
        <dbReference type="ARBA" id="ARBA00022679"/>
    </source>
</evidence>
<evidence type="ECO:0000256" key="4">
    <source>
        <dbReference type="ARBA" id="ARBA00022692"/>
    </source>
</evidence>
<evidence type="ECO:0000256" key="6">
    <source>
        <dbReference type="ARBA" id="ARBA00023136"/>
    </source>
</evidence>
<dbReference type="KEGG" id="sth:STH1889"/>
<accession>Q67N69</accession>
<dbReference type="HOGENOM" id="CLU_027872_0_0_9"/>
<evidence type="ECO:0000256" key="1">
    <source>
        <dbReference type="ARBA" id="ARBA00004141"/>
    </source>
</evidence>
<gene>
    <name evidence="9" type="ordered locus">STH1889</name>
</gene>